<accession>A0A0C5VQS5</accession>
<dbReference type="PATRIC" id="fig|1445510.3.peg.4543"/>
<dbReference type="RefSeq" id="WP_044618593.1">
    <property type="nucleotide sequence ID" value="NZ_CP007142.1"/>
</dbReference>
<dbReference type="STRING" id="1445510.YC6258_04579"/>
<dbReference type="Pfam" id="PF13620">
    <property type="entry name" value="CarboxypepD_reg"/>
    <property type="match status" value="1"/>
</dbReference>
<feature type="signal peptide" evidence="3">
    <location>
        <begin position="1"/>
        <end position="21"/>
    </location>
</feature>
<organism evidence="4 5">
    <name type="scientific">Gynuella sunshinyii YC6258</name>
    <dbReference type="NCBI Taxonomy" id="1445510"/>
    <lineage>
        <taxon>Bacteria</taxon>
        <taxon>Pseudomonadati</taxon>
        <taxon>Pseudomonadota</taxon>
        <taxon>Gammaproteobacteria</taxon>
        <taxon>Oceanospirillales</taxon>
        <taxon>Saccharospirillaceae</taxon>
        <taxon>Gynuella</taxon>
    </lineage>
</organism>
<sequence>MPNLPYRKTLLAISIASAALAISGCNSEDSSDKSSGLSYDSSNTVSSSSGNFINVTAPKGTITGTVMDTRGNFLSGVTVAVAGQSTTTDSNGQYVFTDIPVTQTVELDEENIYSQALSISISAGSNYLSATVTVLPTAQILETTSNDDADDTTSTTTFVDGYLAQAGTAVLPALTVEAPGFLRHSETGSQIAAATIGARVTAVNGIATEQPQNGVFTSYSSNLITAITGTDGEFTLSNLPEDAELKLVVSGYDIDTTMSDSTLDTSNYNDSVDLPSRNLYVTKADTSDTIAPFVTKVTEVVAQSASTGMLNDDVTNTLTIKFSEEIDSNYFDTADNSIVVRNVNDAAYVAVTSAELSGDVLTVTLAENVIAGNTYNILLLKADLLDLAGNAVETGSDIGYDSDTTTATGSEYLKLVMKAYAEANQNATAPDLSQPTTDDSGIDDLELVQAKSPAFADIDDSNPGIQQLNDASDDNTNGSYDTAERLTDLVATLAATAGLSETATVTTNVARVEFTATNASYYTVAVAGANGADKTSSVTFNVLDNATWGTGTEFTADEVNGDIAMVVTGVVPGDVVTITPYDDFGYAGTAKSLELTDNVPPTTILQTAYGTGNADSGRVVSLQYGDGGEQSSLEDAVVGLPYFDLTPRLLGEVNGTGTGDYEDNLARLYEFNATNNLTTNNNEVAAGEYFIEPDTNIYDTIAYSGFVGGYDFGRKVGVAFSEDVALLQDPAFSGAATLSNFTVNNDVIIDDNGSTVNADLVQFEVGDIYAFALAENGTQLDFTDAVQDNSGNVAASAANNGGSIIGSPSVIFRDEIPALVTSAIYNGREFVITFDKAIDLTQVEDLSNAMELNGVVIDLSSEDNYDWDSSTNTLTVKLDAYGQFAIASVFDLKKYNDVTPNLSSSVSGDGIKYRHGKLDFSNITNANGASWAYYNDLGASNEGYFEQPTFAAVNIVEDFEDTTGSTLSAAGNTSISVTYSFTHELDLSNVDYNASSGTIDETDILNNMVTWTTSGTGDITDAAFSENKLSNGGVEYTFTFTLDAAAVAGDTLVVDFSGGSNTSTSNYTGATLTPKTITIN</sequence>
<dbReference type="HOGENOM" id="CLU_286168_0_0_6"/>
<feature type="region of interest" description="Disordered" evidence="2">
    <location>
        <begin position="456"/>
        <end position="478"/>
    </location>
</feature>
<feature type="compositionally biased region" description="Low complexity" evidence="2">
    <location>
        <begin position="33"/>
        <end position="47"/>
    </location>
</feature>
<feature type="compositionally biased region" description="Polar residues" evidence="2">
    <location>
        <begin position="463"/>
        <end position="478"/>
    </location>
</feature>
<keyword evidence="5" id="KW-1185">Reference proteome</keyword>
<keyword evidence="1 3" id="KW-0732">Signal</keyword>
<evidence type="ECO:0000313" key="5">
    <source>
        <dbReference type="Proteomes" id="UP000032266"/>
    </source>
</evidence>
<dbReference type="Gene3D" id="2.60.40.1120">
    <property type="entry name" value="Carboxypeptidase-like, regulatory domain"/>
    <property type="match status" value="1"/>
</dbReference>
<dbReference type="SUPFAM" id="SSF49464">
    <property type="entry name" value="Carboxypeptidase regulatory domain-like"/>
    <property type="match status" value="1"/>
</dbReference>
<dbReference type="AlphaFoldDB" id="A0A0C5VQS5"/>
<dbReference type="Proteomes" id="UP000032266">
    <property type="component" value="Chromosome"/>
</dbReference>
<dbReference type="OrthoDB" id="6187193at2"/>
<evidence type="ECO:0000256" key="3">
    <source>
        <dbReference type="SAM" id="SignalP"/>
    </source>
</evidence>
<evidence type="ECO:0008006" key="6">
    <source>
        <dbReference type="Google" id="ProtNLM"/>
    </source>
</evidence>
<feature type="region of interest" description="Disordered" evidence="2">
    <location>
        <begin position="28"/>
        <end position="47"/>
    </location>
</feature>
<dbReference type="PROSITE" id="PS51257">
    <property type="entry name" value="PROKAR_LIPOPROTEIN"/>
    <property type="match status" value="1"/>
</dbReference>
<name>A0A0C5VQS5_9GAMM</name>
<protein>
    <recommendedName>
        <fullName evidence="6">SbsA Ig-like domain-containing protein</fullName>
    </recommendedName>
</protein>
<dbReference type="InterPro" id="IPR008969">
    <property type="entry name" value="CarboxyPept-like_regulatory"/>
</dbReference>
<dbReference type="KEGG" id="gsn:YC6258_04579"/>
<gene>
    <name evidence="4" type="ORF">YC6258_04579</name>
</gene>
<evidence type="ECO:0000256" key="1">
    <source>
        <dbReference type="ARBA" id="ARBA00022729"/>
    </source>
</evidence>
<evidence type="ECO:0000256" key="2">
    <source>
        <dbReference type="SAM" id="MobiDB-lite"/>
    </source>
</evidence>
<reference evidence="4 5" key="1">
    <citation type="submission" date="2014-01" db="EMBL/GenBank/DDBJ databases">
        <title>Full genme sequencing of cellulolytic bacterium Gynuella sunshinyii YC6258T gen. nov., sp. nov.</title>
        <authorList>
            <person name="Khan H."/>
            <person name="Chung E.J."/>
            <person name="Chung Y.R."/>
        </authorList>
    </citation>
    <scope>NUCLEOTIDE SEQUENCE [LARGE SCALE GENOMIC DNA]</scope>
    <source>
        <strain evidence="4 5">YC6258</strain>
    </source>
</reference>
<dbReference type="InterPro" id="IPR014755">
    <property type="entry name" value="Cu-Rt/internalin_Ig-like"/>
</dbReference>
<dbReference type="Gene3D" id="2.60.40.1220">
    <property type="match status" value="1"/>
</dbReference>
<evidence type="ECO:0000313" key="4">
    <source>
        <dbReference type="EMBL" id="AJQ96611.1"/>
    </source>
</evidence>
<feature type="chain" id="PRO_5002183527" description="SbsA Ig-like domain-containing protein" evidence="3">
    <location>
        <begin position="22"/>
        <end position="1080"/>
    </location>
</feature>
<proteinExistence type="predicted"/>
<dbReference type="EMBL" id="CP007142">
    <property type="protein sequence ID" value="AJQ96611.1"/>
    <property type="molecule type" value="Genomic_DNA"/>
</dbReference>